<sequence>MRTPAQLAGHPIHPMLVPIPIGLWLFSFACDVIATRVAEPASWVTASEYAMVGGILGALAAALPGLVDLLSLRGRPIQKTAIKHMVLNLVVVALFAANAWLRLQDSIGHGASLALSAVSIALLGVSGWLGGKMVYEAGVAVNADDAAATRATGWQPDRNRGRPASQGFGTGHAMAADSARPSRDRNDGRASAARSERDTDRDSGR</sequence>
<evidence type="ECO:0000313" key="5">
    <source>
        <dbReference type="Proteomes" id="UP000521868"/>
    </source>
</evidence>
<keyword evidence="2" id="KW-0812">Transmembrane</keyword>
<name>A0A7X6I8F4_9BURK</name>
<gene>
    <name evidence="4" type="ORF">RAMLITH_22255</name>
</gene>
<feature type="transmembrane region" description="Helical" evidence="2">
    <location>
        <begin position="49"/>
        <end position="70"/>
    </location>
</feature>
<comment type="caution">
    <text evidence="4">The sequence shown here is derived from an EMBL/GenBank/DDBJ whole genome shotgun (WGS) entry which is preliminary data.</text>
</comment>
<proteinExistence type="predicted"/>
<feature type="transmembrane region" description="Helical" evidence="2">
    <location>
        <begin position="12"/>
        <end position="37"/>
    </location>
</feature>
<organism evidence="4 5">
    <name type="scientific">Ramlibacter lithotrophicus</name>
    <dbReference type="NCBI Taxonomy" id="2606681"/>
    <lineage>
        <taxon>Bacteria</taxon>
        <taxon>Pseudomonadati</taxon>
        <taxon>Pseudomonadota</taxon>
        <taxon>Betaproteobacteria</taxon>
        <taxon>Burkholderiales</taxon>
        <taxon>Comamonadaceae</taxon>
        <taxon>Ramlibacter</taxon>
    </lineage>
</organism>
<protein>
    <submittedName>
        <fullName evidence="4">DUF2231 domain-containing protein</fullName>
    </submittedName>
</protein>
<feature type="domain" description="DUF2231" evidence="3">
    <location>
        <begin position="9"/>
        <end position="142"/>
    </location>
</feature>
<feature type="compositionally biased region" description="Basic and acidic residues" evidence="1">
    <location>
        <begin position="180"/>
        <end position="205"/>
    </location>
</feature>
<dbReference type="Pfam" id="PF09990">
    <property type="entry name" value="DUF2231"/>
    <property type="match status" value="1"/>
</dbReference>
<keyword evidence="5" id="KW-1185">Reference proteome</keyword>
<dbReference type="EMBL" id="VTOX01000011">
    <property type="protein sequence ID" value="NKE68546.1"/>
    <property type="molecule type" value="Genomic_DNA"/>
</dbReference>
<dbReference type="InterPro" id="IPR019251">
    <property type="entry name" value="DUF2231_TM"/>
</dbReference>
<dbReference type="AlphaFoldDB" id="A0A7X6I8F4"/>
<accession>A0A7X6I8F4</accession>
<keyword evidence="2" id="KW-0472">Membrane</keyword>
<evidence type="ECO:0000313" key="4">
    <source>
        <dbReference type="EMBL" id="NKE68546.1"/>
    </source>
</evidence>
<dbReference type="RefSeq" id="WP_168109676.1">
    <property type="nucleotide sequence ID" value="NZ_VTOX01000011.1"/>
</dbReference>
<evidence type="ECO:0000256" key="1">
    <source>
        <dbReference type="SAM" id="MobiDB-lite"/>
    </source>
</evidence>
<keyword evidence="2" id="KW-1133">Transmembrane helix</keyword>
<reference evidence="4 5" key="1">
    <citation type="journal article" date="2020" name="Nature">
        <title>Bacterial chemolithoautotrophy via manganese oxidation.</title>
        <authorList>
            <person name="Yu H."/>
            <person name="Leadbetter J.R."/>
        </authorList>
    </citation>
    <scope>NUCLEOTIDE SEQUENCE [LARGE SCALE GENOMIC DNA]</scope>
    <source>
        <strain evidence="4 5">RBP-1</strain>
    </source>
</reference>
<evidence type="ECO:0000259" key="3">
    <source>
        <dbReference type="Pfam" id="PF09990"/>
    </source>
</evidence>
<dbReference type="PROSITE" id="PS51257">
    <property type="entry name" value="PROKAR_LIPOPROTEIN"/>
    <property type="match status" value="1"/>
</dbReference>
<feature type="transmembrane region" description="Helical" evidence="2">
    <location>
        <begin position="107"/>
        <end position="129"/>
    </location>
</feature>
<dbReference type="Proteomes" id="UP000521868">
    <property type="component" value="Unassembled WGS sequence"/>
</dbReference>
<feature type="transmembrane region" description="Helical" evidence="2">
    <location>
        <begin position="82"/>
        <end position="101"/>
    </location>
</feature>
<feature type="region of interest" description="Disordered" evidence="1">
    <location>
        <begin position="150"/>
        <end position="205"/>
    </location>
</feature>
<evidence type="ECO:0000256" key="2">
    <source>
        <dbReference type="SAM" id="Phobius"/>
    </source>
</evidence>